<comment type="caution">
    <text evidence="1">The sequence shown here is derived from an EMBL/GenBank/DDBJ whole genome shotgun (WGS) entry which is preliminary data.</text>
</comment>
<reference evidence="1" key="1">
    <citation type="journal article" date="2015" name="Nature">
        <title>Complex archaea that bridge the gap between prokaryotes and eukaryotes.</title>
        <authorList>
            <person name="Spang A."/>
            <person name="Saw J.H."/>
            <person name="Jorgensen S.L."/>
            <person name="Zaremba-Niedzwiedzka K."/>
            <person name="Martijn J."/>
            <person name="Lind A.E."/>
            <person name="van Eijk R."/>
            <person name="Schleper C."/>
            <person name="Guy L."/>
            <person name="Ettema T.J."/>
        </authorList>
    </citation>
    <scope>NUCLEOTIDE SEQUENCE</scope>
</reference>
<dbReference type="InterPro" id="IPR029058">
    <property type="entry name" value="AB_hydrolase_fold"/>
</dbReference>
<sequence length="495" mass="53997">MLPTHHWCRSAVPMALSAIMLSGCLSGGGGGGDDDQPAAQTPEVTRLHDDRVFTAQLPVTLPAALPGTQIYFGKYDGLQGDALYGVEVPDGWDGDGLILWTRGYGGDTLEVSLQMPPEAWRQAVIGAGYAWAVSSYSANWYDARAGLEDTNKLALNLVEYVERDHGARLSTPNQYLISGGSLGGHIAAAAVDRENIERTQFKVEYAGAAPFCQSEQNEFQWLGDYTRMMMQLSGYGDQEYSEFQSLVGTFYNDGRVSVLVAPGPMVNALFNQKVGGRPDWTSPKGLAGQRLMAIAENLSGGERPIFEYGFDTVLHDIVLATGGSAGDINGILASSIYDNQNTVYRWTSGAEPTTEELEFNEEVSRISADPEANPLREDGVRWIPLVKGDFDVPVLTMHTLGDFYVPFRHQQLYRERAQENGNADLLVQRAIRAPSHCDFSAGEYQAAINDWLKWVNDDIKPTGDEVLNPATVSNANYGCNFTVGQRSGLPACTPE</sequence>
<gene>
    <name evidence="1" type="ORF">LCGC14_0423890</name>
</gene>
<evidence type="ECO:0008006" key="2">
    <source>
        <dbReference type="Google" id="ProtNLM"/>
    </source>
</evidence>
<dbReference type="SUPFAM" id="SSF53474">
    <property type="entry name" value="alpha/beta-Hydrolases"/>
    <property type="match status" value="1"/>
</dbReference>
<dbReference type="EMBL" id="LAZR01000389">
    <property type="protein sequence ID" value="KKN71149.1"/>
    <property type="molecule type" value="Genomic_DNA"/>
</dbReference>
<dbReference type="AlphaFoldDB" id="A0A0F9SW71"/>
<name>A0A0F9SW71_9ZZZZ</name>
<evidence type="ECO:0000313" key="1">
    <source>
        <dbReference type="EMBL" id="KKN71149.1"/>
    </source>
</evidence>
<accession>A0A0F9SW71</accession>
<proteinExistence type="predicted"/>
<protein>
    <recommendedName>
        <fullName evidence="2">Peptidase S9 prolyl oligopeptidase catalytic domain-containing protein</fullName>
    </recommendedName>
</protein>
<organism evidence="1">
    <name type="scientific">marine sediment metagenome</name>
    <dbReference type="NCBI Taxonomy" id="412755"/>
    <lineage>
        <taxon>unclassified sequences</taxon>
        <taxon>metagenomes</taxon>
        <taxon>ecological metagenomes</taxon>
    </lineage>
</organism>
<dbReference type="Gene3D" id="3.40.50.1820">
    <property type="entry name" value="alpha/beta hydrolase"/>
    <property type="match status" value="1"/>
</dbReference>